<feature type="compositionally biased region" description="Basic and acidic residues" evidence="1">
    <location>
        <begin position="24"/>
        <end position="35"/>
    </location>
</feature>
<dbReference type="Proteomes" id="UP001454036">
    <property type="component" value="Unassembled WGS sequence"/>
</dbReference>
<evidence type="ECO:0000256" key="1">
    <source>
        <dbReference type="SAM" id="MobiDB-lite"/>
    </source>
</evidence>
<evidence type="ECO:0000313" key="2">
    <source>
        <dbReference type="EMBL" id="GAA0183887.1"/>
    </source>
</evidence>
<feature type="region of interest" description="Disordered" evidence="1">
    <location>
        <begin position="1"/>
        <end position="35"/>
    </location>
</feature>
<dbReference type="EMBL" id="BAABME010011518">
    <property type="protein sequence ID" value="GAA0183887.1"/>
    <property type="molecule type" value="Genomic_DNA"/>
</dbReference>
<reference evidence="2 3" key="1">
    <citation type="submission" date="2024-01" db="EMBL/GenBank/DDBJ databases">
        <title>The complete chloroplast genome sequence of Lithospermum erythrorhizon: insights into the phylogenetic relationship among Boraginaceae species and the maternal lineages of purple gromwells.</title>
        <authorList>
            <person name="Okada T."/>
            <person name="Watanabe K."/>
        </authorList>
    </citation>
    <scope>NUCLEOTIDE SEQUENCE [LARGE SCALE GENOMIC DNA]</scope>
</reference>
<protein>
    <submittedName>
        <fullName evidence="2">Uncharacterized protein</fullName>
    </submittedName>
</protein>
<name>A0AAV3RU90_LITER</name>
<proteinExistence type="predicted"/>
<feature type="compositionally biased region" description="Acidic residues" evidence="1">
    <location>
        <begin position="13"/>
        <end position="23"/>
    </location>
</feature>
<comment type="caution">
    <text evidence="2">The sequence shown here is derived from an EMBL/GenBank/DDBJ whole genome shotgun (WGS) entry which is preliminary data.</text>
</comment>
<gene>
    <name evidence="2" type="ORF">LIER_31224</name>
</gene>
<dbReference type="AlphaFoldDB" id="A0AAV3RU90"/>
<sequence length="183" mass="20757">MALKSRGVGGSGDPDESSSEGEDVAERPRHSIHDQLDALEEGQARLHRDFEGLRDSLHRHQREQQSWYTGIVRFLTCLGKKQGATNEDFVHLEIPPVVLRPLAPSNASQERRFSGAWSSENMESLEKHLDRKLVCVDKDHRGEYLEGESKEYAEDRAEQENITVTSSLLRVEEAGPNRPRSLR</sequence>
<accession>A0AAV3RU90</accession>
<organism evidence="2 3">
    <name type="scientific">Lithospermum erythrorhizon</name>
    <name type="common">Purple gromwell</name>
    <name type="synonym">Lithospermum officinale var. erythrorhizon</name>
    <dbReference type="NCBI Taxonomy" id="34254"/>
    <lineage>
        <taxon>Eukaryota</taxon>
        <taxon>Viridiplantae</taxon>
        <taxon>Streptophyta</taxon>
        <taxon>Embryophyta</taxon>
        <taxon>Tracheophyta</taxon>
        <taxon>Spermatophyta</taxon>
        <taxon>Magnoliopsida</taxon>
        <taxon>eudicotyledons</taxon>
        <taxon>Gunneridae</taxon>
        <taxon>Pentapetalae</taxon>
        <taxon>asterids</taxon>
        <taxon>lamiids</taxon>
        <taxon>Boraginales</taxon>
        <taxon>Boraginaceae</taxon>
        <taxon>Boraginoideae</taxon>
        <taxon>Lithospermeae</taxon>
        <taxon>Lithospermum</taxon>
    </lineage>
</organism>
<keyword evidence="3" id="KW-1185">Reference proteome</keyword>
<evidence type="ECO:0000313" key="3">
    <source>
        <dbReference type="Proteomes" id="UP001454036"/>
    </source>
</evidence>